<keyword evidence="2" id="KW-0472">Membrane</keyword>
<keyword evidence="2" id="KW-1133">Transmembrane helix</keyword>
<feature type="region of interest" description="Disordered" evidence="1">
    <location>
        <begin position="1"/>
        <end position="24"/>
    </location>
</feature>
<sequence length="148" mass="16553">MSTRDVEAAHAGQMQSPFQDGSLRKPFVPPTRASLSSIKCRILSLLLLLQCMRVDKIARKLLGSRSDLPTFVRPWRRAKLGEYREPTSLRFRMLCAVCCVLCAVCCVLSAATTTLERLQRYEHLTLGFIVNLGRKDSRAAPSSRASLL</sequence>
<dbReference type="Proteomes" id="UP000246740">
    <property type="component" value="Unassembled WGS sequence"/>
</dbReference>
<evidence type="ECO:0000313" key="4">
    <source>
        <dbReference type="Proteomes" id="UP000246740"/>
    </source>
</evidence>
<feature type="transmembrane region" description="Helical" evidence="2">
    <location>
        <begin position="91"/>
        <end position="111"/>
    </location>
</feature>
<evidence type="ECO:0000256" key="2">
    <source>
        <dbReference type="SAM" id="Phobius"/>
    </source>
</evidence>
<keyword evidence="2" id="KW-0812">Transmembrane</keyword>
<evidence type="ECO:0000256" key="1">
    <source>
        <dbReference type="SAM" id="MobiDB-lite"/>
    </source>
</evidence>
<reference evidence="3 4" key="1">
    <citation type="journal article" date="2018" name="Mol. Biol. Evol.">
        <title>Broad Genomic Sampling Reveals a Smut Pathogenic Ancestry of the Fungal Clade Ustilaginomycotina.</title>
        <authorList>
            <person name="Kijpornyongpan T."/>
            <person name="Mondo S.J."/>
            <person name="Barry K."/>
            <person name="Sandor L."/>
            <person name="Lee J."/>
            <person name="Lipzen A."/>
            <person name="Pangilinan J."/>
            <person name="LaButti K."/>
            <person name="Hainaut M."/>
            <person name="Henrissat B."/>
            <person name="Grigoriev I.V."/>
            <person name="Spatafora J.W."/>
            <person name="Aime M.C."/>
        </authorList>
    </citation>
    <scope>NUCLEOTIDE SEQUENCE [LARGE SCALE GENOMIC DNA]</scope>
    <source>
        <strain evidence="3 4">MCA 3645</strain>
    </source>
</reference>
<proteinExistence type="predicted"/>
<name>A0A317XMZ5_9BASI</name>
<keyword evidence="4" id="KW-1185">Reference proteome</keyword>
<dbReference type="EMBL" id="KZ819196">
    <property type="protein sequence ID" value="PWY99219.1"/>
    <property type="molecule type" value="Genomic_DNA"/>
</dbReference>
<dbReference type="InParanoid" id="A0A317XMZ5"/>
<organism evidence="3 4">
    <name type="scientific">Testicularia cyperi</name>
    <dbReference type="NCBI Taxonomy" id="1882483"/>
    <lineage>
        <taxon>Eukaryota</taxon>
        <taxon>Fungi</taxon>
        <taxon>Dikarya</taxon>
        <taxon>Basidiomycota</taxon>
        <taxon>Ustilaginomycotina</taxon>
        <taxon>Ustilaginomycetes</taxon>
        <taxon>Ustilaginales</taxon>
        <taxon>Anthracoideaceae</taxon>
        <taxon>Testicularia</taxon>
    </lineage>
</organism>
<evidence type="ECO:0000313" key="3">
    <source>
        <dbReference type="EMBL" id="PWY99219.1"/>
    </source>
</evidence>
<dbReference type="AlphaFoldDB" id="A0A317XMZ5"/>
<accession>A0A317XMZ5</accession>
<gene>
    <name evidence="3" type="ORF">BCV70DRAFT_126544</name>
</gene>
<protein>
    <submittedName>
        <fullName evidence="3">Uncharacterized protein</fullName>
    </submittedName>
</protein>